<accession>A0A8J5RB37</accession>
<comment type="caution">
    <text evidence="1">The sequence shown here is derived from an EMBL/GenBank/DDBJ whole genome shotgun (WGS) entry which is preliminary data.</text>
</comment>
<dbReference type="PANTHER" id="PTHR21274:SF0">
    <property type="entry name" value="MECKELIN"/>
    <property type="match status" value="1"/>
</dbReference>
<keyword evidence="2" id="KW-1185">Reference proteome</keyword>
<reference evidence="1" key="2">
    <citation type="submission" date="2021-04" db="EMBL/GenBank/DDBJ databases">
        <title>Genome-wide patterns of bracovirus chromosomal integration into multiple host tissues during parasitism.</title>
        <authorList>
            <person name="Chebbi M.A.C."/>
        </authorList>
    </citation>
    <scope>NUCLEOTIDE SEQUENCE</scope>
    <source>
        <tissue evidence="1">Whole body</tissue>
    </source>
</reference>
<dbReference type="EMBL" id="JAAOIC020000002">
    <property type="protein sequence ID" value="KAG8042344.1"/>
    <property type="molecule type" value="Genomic_DNA"/>
</dbReference>
<feature type="non-terminal residue" evidence="1">
    <location>
        <position position="1"/>
    </location>
</feature>
<protein>
    <submittedName>
        <fullName evidence="1">Uncharacterized protein</fullName>
    </submittedName>
</protein>
<dbReference type="GO" id="GO:0036038">
    <property type="term" value="C:MKS complex"/>
    <property type="evidence" value="ECO:0007669"/>
    <property type="project" value="InterPro"/>
</dbReference>
<dbReference type="Proteomes" id="UP000729913">
    <property type="component" value="Unassembled WGS sequence"/>
</dbReference>
<evidence type="ECO:0000313" key="2">
    <source>
        <dbReference type="Proteomes" id="UP000729913"/>
    </source>
</evidence>
<organism evidence="1 2">
    <name type="scientific">Cotesia typhae</name>
    <dbReference type="NCBI Taxonomy" id="2053667"/>
    <lineage>
        <taxon>Eukaryota</taxon>
        <taxon>Metazoa</taxon>
        <taxon>Ecdysozoa</taxon>
        <taxon>Arthropoda</taxon>
        <taxon>Hexapoda</taxon>
        <taxon>Insecta</taxon>
        <taxon>Pterygota</taxon>
        <taxon>Neoptera</taxon>
        <taxon>Endopterygota</taxon>
        <taxon>Hymenoptera</taxon>
        <taxon>Apocrita</taxon>
        <taxon>Ichneumonoidea</taxon>
        <taxon>Braconidae</taxon>
        <taxon>Microgastrinae</taxon>
        <taxon>Cotesia</taxon>
    </lineage>
</organism>
<reference evidence="1" key="1">
    <citation type="submission" date="2020-03" db="EMBL/GenBank/DDBJ databases">
        <authorList>
            <person name="Chebbi M.A."/>
            <person name="Drezen J.M."/>
        </authorList>
    </citation>
    <scope>NUCLEOTIDE SEQUENCE</scope>
    <source>
        <tissue evidence="1">Whole body</tissue>
    </source>
</reference>
<dbReference type="OrthoDB" id="419138at2759"/>
<dbReference type="InterPro" id="IPR019170">
    <property type="entry name" value="Meckelin"/>
</dbReference>
<dbReference type="GO" id="GO:0060271">
    <property type="term" value="P:cilium assembly"/>
    <property type="evidence" value="ECO:0007669"/>
    <property type="project" value="InterPro"/>
</dbReference>
<name>A0A8J5RB37_9HYME</name>
<dbReference type="AlphaFoldDB" id="A0A8J5RB37"/>
<gene>
    <name evidence="1" type="ORF">G9C98_004978</name>
</gene>
<proteinExistence type="predicted"/>
<dbReference type="PANTHER" id="PTHR21274">
    <property type="entry name" value="MECKELIN"/>
    <property type="match status" value="1"/>
</dbReference>
<evidence type="ECO:0000313" key="1">
    <source>
        <dbReference type="EMBL" id="KAG8042344.1"/>
    </source>
</evidence>
<sequence>MDEYLTYFFILLYSINYTVSDSDDFIFEYSNSQECSRNELFIPHNFTCQKCPSNLISSENRLECICEKNSKQITSEDDTVSCERCQYSTILTSDETDCIYCQNNTCHCSNNQIKIERHHNGTLLDTLMCLPCPENSFLSSDNSKCLPCSIIFTKNYEEIFSLTILYERILKYCLQNNLTEWINIKESYLIKYQRQVIDSYYLRTELSVAHQLCR</sequence>